<name>A0A443SDQ5_9ACAR</name>
<evidence type="ECO:0000256" key="6">
    <source>
        <dbReference type="ARBA" id="ARBA00023040"/>
    </source>
</evidence>
<keyword evidence="14" id="KW-1185">Reference proteome</keyword>
<dbReference type="Pfam" id="PF00001">
    <property type="entry name" value="7tm_1"/>
    <property type="match status" value="1"/>
</dbReference>
<comment type="caution">
    <text evidence="13">The sequence shown here is derived from an EMBL/GenBank/DDBJ whole genome shotgun (WGS) entry which is preliminary data.</text>
</comment>
<evidence type="ECO:0000256" key="8">
    <source>
        <dbReference type="ARBA" id="ARBA00023170"/>
    </source>
</evidence>
<keyword evidence="5 10" id="KW-1133">Transmembrane helix</keyword>
<feature type="signal peptide" evidence="11">
    <location>
        <begin position="1"/>
        <end position="21"/>
    </location>
</feature>
<dbReference type="AlphaFoldDB" id="A0A443SDQ5"/>
<dbReference type="OrthoDB" id="6432764at2759"/>
<evidence type="ECO:0000256" key="5">
    <source>
        <dbReference type="ARBA" id="ARBA00022989"/>
    </source>
</evidence>
<keyword evidence="9" id="KW-0807">Transducer</keyword>
<dbReference type="Gene3D" id="1.20.1070.10">
    <property type="entry name" value="Rhodopsin 7-helix transmembrane proteins"/>
    <property type="match status" value="1"/>
</dbReference>
<evidence type="ECO:0000256" key="7">
    <source>
        <dbReference type="ARBA" id="ARBA00023136"/>
    </source>
</evidence>
<evidence type="ECO:0000313" key="14">
    <source>
        <dbReference type="Proteomes" id="UP000288716"/>
    </source>
</evidence>
<evidence type="ECO:0000256" key="3">
    <source>
        <dbReference type="ARBA" id="ARBA00022475"/>
    </source>
</evidence>
<evidence type="ECO:0000256" key="2">
    <source>
        <dbReference type="ARBA" id="ARBA00010663"/>
    </source>
</evidence>
<keyword evidence="6" id="KW-0297">G-protein coupled receptor</keyword>
<comment type="subcellular location">
    <subcellularLocation>
        <location evidence="1">Cell membrane</location>
        <topology evidence="1">Multi-pass membrane protein</topology>
    </subcellularLocation>
</comment>
<keyword evidence="11" id="KW-0732">Signal</keyword>
<keyword evidence="8 13" id="KW-0675">Receptor</keyword>
<dbReference type="STRING" id="299467.A0A443SDQ5"/>
<evidence type="ECO:0000256" key="9">
    <source>
        <dbReference type="ARBA" id="ARBA00023224"/>
    </source>
</evidence>
<reference evidence="13 14" key="1">
    <citation type="journal article" date="2018" name="Gigascience">
        <title>Genomes of trombidid mites reveal novel predicted allergens and laterally-transferred genes associated with secondary metabolism.</title>
        <authorList>
            <person name="Dong X."/>
            <person name="Chaisiri K."/>
            <person name="Xia D."/>
            <person name="Armstrong S.D."/>
            <person name="Fang Y."/>
            <person name="Donnelly M.J."/>
            <person name="Kadowaki T."/>
            <person name="McGarry J.W."/>
            <person name="Darby A.C."/>
            <person name="Makepeace B.L."/>
        </authorList>
    </citation>
    <scope>NUCLEOTIDE SEQUENCE [LARGE SCALE GENOMIC DNA]</scope>
    <source>
        <strain evidence="13">UoL-UT</strain>
    </source>
</reference>
<comment type="similarity">
    <text evidence="2">Belongs to the G-protein coupled receptor 1 family.</text>
</comment>
<evidence type="ECO:0000256" key="10">
    <source>
        <dbReference type="SAM" id="Phobius"/>
    </source>
</evidence>
<dbReference type="InterPro" id="IPR000276">
    <property type="entry name" value="GPCR_Rhodpsn"/>
</dbReference>
<evidence type="ECO:0000256" key="1">
    <source>
        <dbReference type="ARBA" id="ARBA00004651"/>
    </source>
</evidence>
<evidence type="ECO:0000259" key="12">
    <source>
        <dbReference type="PROSITE" id="PS50262"/>
    </source>
</evidence>
<dbReference type="SUPFAM" id="SSF81321">
    <property type="entry name" value="Family A G protein-coupled receptor-like"/>
    <property type="match status" value="1"/>
</dbReference>
<sequence length="65" mass="7482">MGSFIAAWAPFFVMYLTQGICKECNVGTSLTVGYWLGYSNSAVNPIIYTVFNRDFRKAFRKILFR</sequence>
<keyword evidence="7 10" id="KW-0472">Membrane</keyword>
<dbReference type="InterPro" id="IPR017452">
    <property type="entry name" value="GPCR_Rhodpsn_7TM"/>
</dbReference>
<evidence type="ECO:0000313" key="13">
    <source>
        <dbReference type="EMBL" id="RWS25642.1"/>
    </source>
</evidence>
<feature type="chain" id="PRO_5019143132" evidence="11">
    <location>
        <begin position="22"/>
        <end position="65"/>
    </location>
</feature>
<feature type="domain" description="G-protein coupled receptors family 1 profile" evidence="12">
    <location>
        <begin position="1"/>
        <end position="48"/>
    </location>
</feature>
<protein>
    <submittedName>
        <fullName evidence="13">G-protein coupled receptor-like protein</fullName>
    </submittedName>
</protein>
<evidence type="ECO:0000256" key="11">
    <source>
        <dbReference type="SAM" id="SignalP"/>
    </source>
</evidence>
<proteinExistence type="inferred from homology"/>
<evidence type="ECO:0000256" key="4">
    <source>
        <dbReference type="ARBA" id="ARBA00022692"/>
    </source>
</evidence>
<feature type="transmembrane region" description="Helical" evidence="10">
    <location>
        <begin position="31"/>
        <end position="51"/>
    </location>
</feature>
<keyword evidence="3" id="KW-1003">Cell membrane</keyword>
<dbReference type="PANTHER" id="PTHR24248:SF189">
    <property type="entry name" value="ALPHA2-ADRENERGIC-LIKE OCTOPAMINE RECEPTOR, ISOFORM B"/>
    <property type="match status" value="1"/>
</dbReference>
<gene>
    <name evidence="13" type="ORF">B4U80_06413</name>
</gene>
<dbReference type="PROSITE" id="PS50262">
    <property type="entry name" value="G_PROTEIN_RECEP_F1_2"/>
    <property type="match status" value="1"/>
</dbReference>
<dbReference type="EMBL" id="NCKV01003501">
    <property type="protein sequence ID" value="RWS25642.1"/>
    <property type="molecule type" value="Genomic_DNA"/>
</dbReference>
<dbReference type="VEuPathDB" id="VectorBase:LDEU006398"/>
<dbReference type="PANTHER" id="PTHR24248">
    <property type="entry name" value="ADRENERGIC RECEPTOR-RELATED G-PROTEIN COUPLED RECEPTOR"/>
    <property type="match status" value="1"/>
</dbReference>
<organism evidence="13 14">
    <name type="scientific">Leptotrombidium deliense</name>
    <dbReference type="NCBI Taxonomy" id="299467"/>
    <lineage>
        <taxon>Eukaryota</taxon>
        <taxon>Metazoa</taxon>
        <taxon>Ecdysozoa</taxon>
        <taxon>Arthropoda</taxon>
        <taxon>Chelicerata</taxon>
        <taxon>Arachnida</taxon>
        <taxon>Acari</taxon>
        <taxon>Acariformes</taxon>
        <taxon>Trombidiformes</taxon>
        <taxon>Prostigmata</taxon>
        <taxon>Anystina</taxon>
        <taxon>Parasitengona</taxon>
        <taxon>Trombiculoidea</taxon>
        <taxon>Trombiculidae</taxon>
        <taxon>Leptotrombidium</taxon>
    </lineage>
</organism>
<accession>A0A443SDQ5</accession>
<dbReference type="GO" id="GO:0005886">
    <property type="term" value="C:plasma membrane"/>
    <property type="evidence" value="ECO:0007669"/>
    <property type="project" value="UniProtKB-SubCell"/>
</dbReference>
<keyword evidence="4 10" id="KW-0812">Transmembrane</keyword>
<dbReference type="GO" id="GO:0004930">
    <property type="term" value="F:G protein-coupled receptor activity"/>
    <property type="evidence" value="ECO:0007669"/>
    <property type="project" value="UniProtKB-KW"/>
</dbReference>
<dbReference type="Proteomes" id="UP000288716">
    <property type="component" value="Unassembled WGS sequence"/>
</dbReference>